<reference evidence="3" key="1">
    <citation type="submission" date="2023-05" db="EMBL/GenBank/DDBJ databases">
        <authorList>
            <person name="Stuckert A."/>
        </authorList>
    </citation>
    <scope>NUCLEOTIDE SEQUENCE</scope>
</reference>
<dbReference type="SMART" id="SM00365">
    <property type="entry name" value="LRR_SD22"/>
    <property type="match status" value="3"/>
</dbReference>
<accession>A0ABN9D718</accession>
<dbReference type="PROSITE" id="PS51450">
    <property type="entry name" value="LRR"/>
    <property type="match status" value="4"/>
</dbReference>
<sequence>MKDLSAHKALTTLLLNNNNIQKITGLEKCISLTHLNLANNRICNICDFGNLPIKTLNLGSNEIRKISGLENLKRLQSLDLSSNQLSSLEGLEGLKLLHTLNL</sequence>
<name>A0ABN9D718_9NEOB</name>
<proteinExistence type="predicted"/>
<feature type="non-terminal residue" evidence="3">
    <location>
        <position position="102"/>
    </location>
</feature>
<evidence type="ECO:0000313" key="4">
    <source>
        <dbReference type="Proteomes" id="UP001162483"/>
    </source>
</evidence>
<dbReference type="InterPro" id="IPR025875">
    <property type="entry name" value="Leu-rich_rpt_4"/>
</dbReference>
<dbReference type="PANTHER" id="PTHR46652:SF3">
    <property type="entry name" value="LEUCINE-RICH REPEAT-CONTAINING PROTEIN 9"/>
    <property type="match status" value="1"/>
</dbReference>
<evidence type="ECO:0000256" key="2">
    <source>
        <dbReference type="ARBA" id="ARBA00022737"/>
    </source>
</evidence>
<organism evidence="3 4">
    <name type="scientific">Staurois parvus</name>
    <dbReference type="NCBI Taxonomy" id="386267"/>
    <lineage>
        <taxon>Eukaryota</taxon>
        <taxon>Metazoa</taxon>
        <taxon>Chordata</taxon>
        <taxon>Craniata</taxon>
        <taxon>Vertebrata</taxon>
        <taxon>Euteleostomi</taxon>
        <taxon>Amphibia</taxon>
        <taxon>Batrachia</taxon>
        <taxon>Anura</taxon>
        <taxon>Neobatrachia</taxon>
        <taxon>Ranoidea</taxon>
        <taxon>Ranidae</taxon>
        <taxon>Staurois</taxon>
    </lineage>
</organism>
<protein>
    <submittedName>
        <fullName evidence="3">Uncharacterized protein</fullName>
    </submittedName>
</protein>
<evidence type="ECO:0000256" key="1">
    <source>
        <dbReference type="ARBA" id="ARBA00022614"/>
    </source>
</evidence>
<dbReference type="Proteomes" id="UP001162483">
    <property type="component" value="Unassembled WGS sequence"/>
</dbReference>
<dbReference type="PRINTS" id="PR00019">
    <property type="entry name" value="LEURICHRPT"/>
</dbReference>
<keyword evidence="2" id="KW-0677">Repeat</keyword>
<dbReference type="InterPro" id="IPR001611">
    <property type="entry name" value="Leu-rich_rpt"/>
</dbReference>
<evidence type="ECO:0000313" key="3">
    <source>
        <dbReference type="EMBL" id="CAI9568331.1"/>
    </source>
</evidence>
<comment type="caution">
    <text evidence="3">The sequence shown here is derived from an EMBL/GenBank/DDBJ whole genome shotgun (WGS) entry which is preliminary data.</text>
</comment>
<dbReference type="Gene3D" id="3.80.10.10">
    <property type="entry name" value="Ribonuclease Inhibitor"/>
    <property type="match status" value="1"/>
</dbReference>
<dbReference type="Pfam" id="PF12799">
    <property type="entry name" value="LRR_4"/>
    <property type="match status" value="2"/>
</dbReference>
<dbReference type="SUPFAM" id="SSF52075">
    <property type="entry name" value="Outer arm dynein light chain 1"/>
    <property type="match status" value="1"/>
</dbReference>
<dbReference type="EMBL" id="CATNWA010014162">
    <property type="protein sequence ID" value="CAI9568331.1"/>
    <property type="molecule type" value="Genomic_DNA"/>
</dbReference>
<dbReference type="InterPro" id="IPR032675">
    <property type="entry name" value="LRR_dom_sf"/>
</dbReference>
<keyword evidence="4" id="KW-1185">Reference proteome</keyword>
<dbReference type="InterPro" id="IPR050836">
    <property type="entry name" value="SDS22/Internalin_LRR"/>
</dbReference>
<dbReference type="PANTHER" id="PTHR46652">
    <property type="entry name" value="LEUCINE-RICH REPEAT AND IQ DOMAIN-CONTAINING PROTEIN 1-RELATED"/>
    <property type="match status" value="1"/>
</dbReference>
<keyword evidence="1" id="KW-0433">Leucine-rich repeat</keyword>
<gene>
    <name evidence="3" type="ORF">SPARVUS_LOCUS6686603</name>
</gene>